<sequence length="70" mass="7830">MEWLEFPRWSPEVERQLAMQAARLGAAINRGAHPGRKPGVSATVAAAYRLNAMLREYPRTNPWGHPASEC</sequence>
<name>A0A848LMX2_9BACT</name>
<gene>
    <name evidence="1" type="ORF">HG543_30460</name>
</gene>
<comment type="caution">
    <text evidence="1">The sequence shown here is derived from an EMBL/GenBank/DDBJ whole genome shotgun (WGS) entry which is preliminary data.</text>
</comment>
<dbReference type="RefSeq" id="WP_169348413.1">
    <property type="nucleotide sequence ID" value="NZ_JABBJJ010000170.1"/>
</dbReference>
<dbReference type="Proteomes" id="UP000518300">
    <property type="component" value="Unassembled WGS sequence"/>
</dbReference>
<keyword evidence="2" id="KW-1185">Reference proteome</keyword>
<protein>
    <submittedName>
        <fullName evidence="1">Uncharacterized protein</fullName>
    </submittedName>
</protein>
<evidence type="ECO:0000313" key="2">
    <source>
        <dbReference type="Proteomes" id="UP000518300"/>
    </source>
</evidence>
<dbReference type="EMBL" id="JABBJJ010000170">
    <property type="protein sequence ID" value="NMO19158.1"/>
    <property type="molecule type" value="Genomic_DNA"/>
</dbReference>
<evidence type="ECO:0000313" key="1">
    <source>
        <dbReference type="EMBL" id="NMO19158.1"/>
    </source>
</evidence>
<reference evidence="1 2" key="1">
    <citation type="submission" date="2020-04" db="EMBL/GenBank/DDBJ databases">
        <title>Draft genome of Pyxidicoccus fallax type strain.</title>
        <authorList>
            <person name="Whitworth D.E."/>
        </authorList>
    </citation>
    <scope>NUCLEOTIDE SEQUENCE [LARGE SCALE GENOMIC DNA]</scope>
    <source>
        <strain evidence="1 2">DSM 14698</strain>
    </source>
</reference>
<proteinExistence type="predicted"/>
<dbReference type="AlphaFoldDB" id="A0A848LMX2"/>
<accession>A0A848LMX2</accession>
<organism evidence="1 2">
    <name type="scientific">Pyxidicoccus fallax</name>
    <dbReference type="NCBI Taxonomy" id="394095"/>
    <lineage>
        <taxon>Bacteria</taxon>
        <taxon>Pseudomonadati</taxon>
        <taxon>Myxococcota</taxon>
        <taxon>Myxococcia</taxon>
        <taxon>Myxococcales</taxon>
        <taxon>Cystobacterineae</taxon>
        <taxon>Myxococcaceae</taxon>
        <taxon>Pyxidicoccus</taxon>
    </lineage>
</organism>